<comment type="caution">
    <text evidence="3">The sequence shown here is derived from an EMBL/GenBank/DDBJ whole genome shotgun (WGS) entry which is preliminary data.</text>
</comment>
<comment type="similarity">
    <text evidence="1">Belongs to the OsmC/Ohr family.</text>
</comment>
<evidence type="ECO:0000256" key="2">
    <source>
        <dbReference type="SAM" id="MobiDB-lite"/>
    </source>
</evidence>
<feature type="compositionally biased region" description="Polar residues" evidence="2">
    <location>
        <begin position="27"/>
        <end position="36"/>
    </location>
</feature>
<dbReference type="InterPro" id="IPR003718">
    <property type="entry name" value="OsmC/Ohr_fam"/>
</dbReference>
<dbReference type="PANTHER" id="PTHR33797">
    <property type="entry name" value="ORGANIC HYDROPEROXIDE RESISTANCE PROTEIN-LIKE"/>
    <property type="match status" value="1"/>
</dbReference>
<name>A0ABV2EA23_9STAP</name>
<keyword evidence="4" id="KW-1185">Reference proteome</keyword>
<dbReference type="Proteomes" id="UP001549019">
    <property type="component" value="Unassembled WGS sequence"/>
</dbReference>
<protein>
    <submittedName>
        <fullName evidence="3">Ohr subfamily peroxiredoxin</fullName>
    </submittedName>
</protein>
<sequence length="142" mass="15659">MMEPLYETTMINTGGRDGEVHSEDKSFSLNVKQPKQMSGEDTKETNPEQLFAAAYSACFNSALDGVLKKARVENTGRVVKATARLLKDEGDGSFKLGASIEVEFEDVDTDKAQQYVEDAHKLCPYSKMARDGIEVELKGTTK</sequence>
<feature type="compositionally biased region" description="Basic and acidic residues" evidence="2">
    <location>
        <begin position="16"/>
        <end position="26"/>
    </location>
</feature>
<dbReference type="EMBL" id="JBDZDV010000004">
    <property type="protein sequence ID" value="MET3111263.1"/>
    <property type="molecule type" value="Genomic_DNA"/>
</dbReference>
<dbReference type="Pfam" id="PF02566">
    <property type="entry name" value="OsmC"/>
    <property type="match status" value="1"/>
</dbReference>
<evidence type="ECO:0000313" key="3">
    <source>
        <dbReference type="EMBL" id="MET3111263.1"/>
    </source>
</evidence>
<organism evidence="3 4">
    <name type="scientific">Salinicoccus halitifaciens</name>
    <dbReference type="NCBI Taxonomy" id="1073415"/>
    <lineage>
        <taxon>Bacteria</taxon>
        <taxon>Bacillati</taxon>
        <taxon>Bacillota</taxon>
        <taxon>Bacilli</taxon>
        <taxon>Bacillales</taxon>
        <taxon>Staphylococcaceae</taxon>
        <taxon>Salinicoccus</taxon>
    </lineage>
</organism>
<dbReference type="InterPro" id="IPR015946">
    <property type="entry name" value="KH_dom-like_a/b"/>
</dbReference>
<feature type="region of interest" description="Disordered" evidence="2">
    <location>
        <begin position="1"/>
        <end position="44"/>
    </location>
</feature>
<dbReference type="InterPro" id="IPR019953">
    <property type="entry name" value="OHR"/>
</dbReference>
<accession>A0ABV2EA23</accession>
<dbReference type="PANTHER" id="PTHR33797:SF2">
    <property type="entry name" value="ORGANIC HYDROPEROXIDE RESISTANCE PROTEIN-LIKE"/>
    <property type="match status" value="1"/>
</dbReference>
<dbReference type="InterPro" id="IPR036102">
    <property type="entry name" value="OsmC/Ohrsf"/>
</dbReference>
<proteinExistence type="inferred from homology"/>
<dbReference type="Gene3D" id="2.20.25.10">
    <property type="match status" value="1"/>
</dbReference>
<gene>
    <name evidence="3" type="ORF">ABHD89_001678</name>
</gene>
<dbReference type="SUPFAM" id="SSF82784">
    <property type="entry name" value="OsmC-like"/>
    <property type="match status" value="1"/>
</dbReference>
<evidence type="ECO:0000256" key="1">
    <source>
        <dbReference type="ARBA" id="ARBA00007378"/>
    </source>
</evidence>
<evidence type="ECO:0000313" key="4">
    <source>
        <dbReference type="Proteomes" id="UP001549019"/>
    </source>
</evidence>
<reference evidence="3 4" key="1">
    <citation type="submission" date="2024-05" db="EMBL/GenBank/DDBJ databases">
        <title>Genomic Encyclopedia of Type Strains, Phase IV (KMG-IV): sequencing the most valuable type-strain genomes for metagenomic binning, comparative biology and taxonomic classification.</title>
        <authorList>
            <person name="Goeker M."/>
        </authorList>
    </citation>
    <scope>NUCLEOTIDE SEQUENCE [LARGE SCALE GENOMIC DNA]</scope>
    <source>
        <strain evidence="3 4">DSM 25286</strain>
    </source>
</reference>
<dbReference type="NCBIfam" id="TIGR03561">
    <property type="entry name" value="organ_hyd_perox"/>
    <property type="match status" value="1"/>
</dbReference>
<dbReference type="Gene3D" id="3.30.300.20">
    <property type="match status" value="1"/>
</dbReference>